<dbReference type="HOGENOM" id="CLU_1905339_0_0_9"/>
<organism evidence="1 2">
    <name type="scientific">Shuttleworthella satelles DSM 14600</name>
    <dbReference type="NCBI Taxonomy" id="626523"/>
    <lineage>
        <taxon>Bacteria</taxon>
        <taxon>Bacillati</taxon>
        <taxon>Bacillota</taxon>
        <taxon>Clostridia</taxon>
        <taxon>Lachnospirales</taxon>
        <taxon>Lachnospiraceae</taxon>
        <taxon>Shuttleworthella</taxon>
    </lineage>
</organism>
<name>C4GAT9_9FIRM</name>
<keyword evidence="2" id="KW-1185">Reference proteome</keyword>
<comment type="caution">
    <text evidence="1">The sequence shown here is derived from an EMBL/GenBank/DDBJ whole genome shotgun (WGS) entry which is preliminary data.</text>
</comment>
<proteinExistence type="predicted"/>
<dbReference type="EMBL" id="ACIP02000002">
    <property type="protein sequence ID" value="EEP28232.1"/>
    <property type="molecule type" value="Genomic_DNA"/>
</dbReference>
<evidence type="ECO:0000313" key="1">
    <source>
        <dbReference type="EMBL" id="EEP28232.1"/>
    </source>
</evidence>
<gene>
    <name evidence="1" type="ORF">GCWU000342_01040</name>
</gene>
<dbReference type="AlphaFoldDB" id="C4GAT9"/>
<dbReference type="Proteomes" id="UP000003494">
    <property type="component" value="Unassembled WGS sequence"/>
</dbReference>
<accession>C4GAT9</accession>
<sequence>MDGMKRGIRPLALIPQKHYKRNETKMTDILDYIPFGSKNAVGRTYLVAATGIDDRTIREMIRKASTPEHPVVSNSKGYFQPSYQDFDVVQSYYRQESARRRSVWKNCETIRAWLDAHRDEELAQMSIEDCMGG</sequence>
<dbReference type="STRING" id="626523.GCWU000342_01040"/>
<evidence type="ECO:0000313" key="2">
    <source>
        <dbReference type="Proteomes" id="UP000003494"/>
    </source>
</evidence>
<reference evidence="1" key="1">
    <citation type="submission" date="2009-04" db="EMBL/GenBank/DDBJ databases">
        <authorList>
            <person name="Weinstock G."/>
            <person name="Sodergren E."/>
            <person name="Clifton S."/>
            <person name="Fulton L."/>
            <person name="Fulton B."/>
            <person name="Courtney L."/>
            <person name="Fronick C."/>
            <person name="Harrison M."/>
            <person name="Strong C."/>
            <person name="Farmer C."/>
            <person name="Delahaunty K."/>
            <person name="Markovic C."/>
            <person name="Hall O."/>
            <person name="Minx P."/>
            <person name="Tomlinson C."/>
            <person name="Mitreva M."/>
            <person name="Nelson J."/>
            <person name="Hou S."/>
            <person name="Wollam A."/>
            <person name="Pepin K.H."/>
            <person name="Johnson M."/>
            <person name="Bhonagiri V."/>
            <person name="Nash W.E."/>
            <person name="Warren W."/>
            <person name="Chinwalla A."/>
            <person name="Mardis E.R."/>
            <person name="Wilson R.K."/>
        </authorList>
    </citation>
    <scope>NUCLEOTIDE SEQUENCE [LARGE SCALE GENOMIC DNA]</scope>
    <source>
        <strain evidence="1">DSM 14600</strain>
    </source>
</reference>
<protein>
    <submittedName>
        <fullName evidence="1">Uncharacterized protein</fullName>
    </submittedName>
</protein>